<keyword evidence="2" id="KW-1185">Reference proteome</keyword>
<dbReference type="AlphaFoldDB" id="A0A9Q8L9H2"/>
<dbReference type="SUPFAM" id="SSF52047">
    <property type="entry name" value="RNI-like"/>
    <property type="match status" value="1"/>
</dbReference>
<evidence type="ECO:0008006" key="3">
    <source>
        <dbReference type="Google" id="ProtNLM"/>
    </source>
</evidence>
<dbReference type="RefSeq" id="XP_047757645.1">
    <property type="nucleotide sequence ID" value="XM_047902004.1"/>
</dbReference>
<gene>
    <name evidence="1" type="ORF">CLAFUR5_02856</name>
</gene>
<dbReference type="InterPro" id="IPR032675">
    <property type="entry name" value="LRR_dom_sf"/>
</dbReference>
<protein>
    <recommendedName>
        <fullName evidence="3">F-box domain-containing protein</fullName>
    </recommendedName>
</protein>
<evidence type="ECO:0000313" key="1">
    <source>
        <dbReference type="EMBL" id="UJO13279.1"/>
    </source>
</evidence>
<dbReference type="KEGG" id="ffu:CLAFUR5_02856"/>
<dbReference type="Gene3D" id="3.80.10.10">
    <property type="entry name" value="Ribonuclease Inhibitor"/>
    <property type="match status" value="1"/>
</dbReference>
<dbReference type="Proteomes" id="UP000756132">
    <property type="component" value="Chromosome 2"/>
</dbReference>
<reference evidence="1" key="2">
    <citation type="journal article" date="2022" name="Microb. Genom.">
        <title>A chromosome-scale genome assembly of the tomato pathogen Cladosporium fulvum reveals a compartmentalized genome architecture and the presence of a dispensable chromosome.</title>
        <authorList>
            <person name="Zaccaron A.Z."/>
            <person name="Chen L.H."/>
            <person name="Samaras A."/>
            <person name="Stergiopoulos I."/>
        </authorList>
    </citation>
    <scope>NUCLEOTIDE SEQUENCE</scope>
    <source>
        <strain evidence="1">Race5_Kim</strain>
    </source>
</reference>
<dbReference type="GeneID" id="71982734"/>
<reference evidence="1" key="1">
    <citation type="submission" date="2021-12" db="EMBL/GenBank/DDBJ databases">
        <authorList>
            <person name="Zaccaron A."/>
            <person name="Stergiopoulos I."/>
        </authorList>
    </citation>
    <scope>NUCLEOTIDE SEQUENCE</scope>
    <source>
        <strain evidence="1">Race5_Kim</strain>
    </source>
</reference>
<sequence length="534" mass="59978">MAIGLEDLPAELLDNVVILVRELSDLSAICLTSQTLRAVATPHLYHNFPVTRRILESLAEGGSSMLSRSNPGLKHVRSVKIQNIGPSGRKACTFLCRLLNLLQRDSLSTAALENVDVDEETFSSLFSQQQKLQDFELGAANLKRPYPSAYFGEAVWDRLRSLTVPRCVANAHDLGFYRHILSHAPLLQKLSLTTFEATSAALSDRLHDSSTQDGVLLPTLFPNIANGAAPKLLLKELVLQDQSLCRPGQVLTKSIEFSVIQHLSLVQCSDTENLLDWMTSEIENGMECNLRSFRLEQSKLDDENIFNFLASFDELEELYIVAYAEIDTFDVGCLDGHKATLRKFALALPQYCSCDLSNQCFINPILRFVKKCPVLEQVASTLPHVEMADDLDSPATDKYGKALIDLLCLPNIKSLRIYNWPELPPDVLVDSADDEQTDVELNEQNIRTGFEQLATFLHDLLDLYRLQLRHRDIPLIGFGSMAGSSICDGHLHEKLPSIHYRVRQDENVFGEMLFVHETLYMHDAPDDGIWKVRP</sequence>
<dbReference type="EMBL" id="CP090164">
    <property type="protein sequence ID" value="UJO13279.1"/>
    <property type="molecule type" value="Genomic_DNA"/>
</dbReference>
<organism evidence="1 2">
    <name type="scientific">Passalora fulva</name>
    <name type="common">Tomato leaf mold</name>
    <name type="synonym">Cladosporium fulvum</name>
    <dbReference type="NCBI Taxonomy" id="5499"/>
    <lineage>
        <taxon>Eukaryota</taxon>
        <taxon>Fungi</taxon>
        <taxon>Dikarya</taxon>
        <taxon>Ascomycota</taxon>
        <taxon>Pezizomycotina</taxon>
        <taxon>Dothideomycetes</taxon>
        <taxon>Dothideomycetidae</taxon>
        <taxon>Mycosphaerellales</taxon>
        <taxon>Mycosphaerellaceae</taxon>
        <taxon>Fulvia</taxon>
    </lineage>
</organism>
<proteinExistence type="predicted"/>
<accession>A0A9Q8L9H2</accession>
<name>A0A9Q8L9H2_PASFU</name>
<evidence type="ECO:0000313" key="2">
    <source>
        <dbReference type="Proteomes" id="UP000756132"/>
    </source>
</evidence>